<keyword evidence="3" id="KW-1185">Reference proteome</keyword>
<accession>A0ABN6MZQ5</accession>
<sequence>MAELDAEILERVARWCAEAGRQTGAAEIRAALGALGWDELLAVRALLADPPPARPLGPFALADLARGAPADVAAERERAGRYRREIEPEVAPEAPAPERVRAPRKKAGPRAAAIVVRRARDRAATPPDAPPSLPAVSALLEPGGRAVLERLVRRHGARRALILAELGAGWRRDEGGAPREEDLAALLEEHGLARAFERREHDEVLHAFRAAGGVRARAAASLGVETDALDAIVDRLGARADVDRIRDERRADLRGRATLTDRVHLLLEDPERLLDLGLLAEIEADLAARLPEHVRALRAGVEPIRSAFGRSLSLAPETVSTLEAKFGLALGPAGDVPAARDGSEPVRRPRAFEPRFTAGTRERPRAERRDRGGGARSPGGRTETRDRPRERGAPDRTGPRRSERPRPERPERPRFERRDAPRRGPAAKGERPSSPRDRTRPDRRPGAPADRREQPRSEGAAPVRRPGGPPSRPGTPPSRGTPTPRGAKKPPSRGADRTGRPRGADRTGPPRGADRTGPPRAADRTGPPRAADRSDRPGRGGPPRGGRPRPGGGRRPR</sequence>
<organism evidence="2 3">
    <name type="scientific">Anaeromyxobacter oryzae</name>
    <dbReference type="NCBI Taxonomy" id="2918170"/>
    <lineage>
        <taxon>Bacteria</taxon>
        <taxon>Pseudomonadati</taxon>
        <taxon>Myxococcota</taxon>
        <taxon>Myxococcia</taxon>
        <taxon>Myxococcales</taxon>
        <taxon>Cystobacterineae</taxon>
        <taxon>Anaeromyxobacteraceae</taxon>
        <taxon>Anaeromyxobacter</taxon>
    </lineage>
</organism>
<dbReference type="RefSeq" id="WP_248356207.1">
    <property type="nucleotide sequence ID" value="NZ_AP025591.1"/>
</dbReference>
<feature type="region of interest" description="Disordered" evidence="1">
    <location>
        <begin position="87"/>
        <end position="107"/>
    </location>
</feature>
<evidence type="ECO:0000313" key="3">
    <source>
        <dbReference type="Proteomes" id="UP001162891"/>
    </source>
</evidence>
<dbReference type="EMBL" id="AP025591">
    <property type="protein sequence ID" value="BDG06413.1"/>
    <property type="molecule type" value="Genomic_DNA"/>
</dbReference>
<dbReference type="Proteomes" id="UP001162891">
    <property type="component" value="Chromosome"/>
</dbReference>
<gene>
    <name evidence="2" type="ORF">AMOR_54090</name>
</gene>
<reference evidence="3" key="1">
    <citation type="journal article" date="2022" name="Int. J. Syst. Evol. Microbiol.">
        <title>Anaeromyxobacter oryzae sp. nov., Anaeromyxobacter diazotrophicus sp. nov. and Anaeromyxobacter paludicola sp. nov., isolated from paddy soils.</title>
        <authorList>
            <person name="Itoh H."/>
            <person name="Xu Z."/>
            <person name="Mise K."/>
            <person name="Masuda Y."/>
            <person name="Ushijima N."/>
            <person name="Hayakawa C."/>
            <person name="Shiratori Y."/>
            <person name="Senoo K."/>
        </authorList>
    </citation>
    <scope>NUCLEOTIDE SEQUENCE [LARGE SCALE GENOMIC DNA]</scope>
    <source>
        <strain evidence="3">Red232</strain>
    </source>
</reference>
<feature type="compositionally biased region" description="Basic and acidic residues" evidence="1">
    <location>
        <begin position="341"/>
        <end position="353"/>
    </location>
</feature>
<feature type="compositionally biased region" description="Pro residues" evidence="1">
    <location>
        <begin position="467"/>
        <end position="476"/>
    </location>
</feature>
<feature type="region of interest" description="Disordered" evidence="1">
    <location>
        <begin position="332"/>
        <end position="557"/>
    </location>
</feature>
<proteinExistence type="predicted"/>
<feature type="compositionally biased region" description="Gly residues" evidence="1">
    <location>
        <begin position="539"/>
        <end position="551"/>
    </location>
</feature>
<name>A0ABN6MZQ5_9BACT</name>
<evidence type="ECO:0000256" key="1">
    <source>
        <dbReference type="SAM" id="MobiDB-lite"/>
    </source>
</evidence>
<feature type="compositionally biased region" description="Basic and acidic residues" evidence="1">
    <location>
        <begin position="494"/>
        <end position="505"/>
    </location>
</feature>
<feature type="compositionally biased region" description="Basic and acidic residues" evidence="1">
    <location>
        <begin position="360"/>
        <end position="373"/>
    </location>
</feature>
<feature type="compositionally biased region" description="Basic and acidic residues" evidence="1">
    <location>
        <begin position="382"/>
        <end position="456"/>
    </location>
</feature>
<evidence type="ECO:0000313" key="2">
    <source>
        <dbReference type="EMBL" id="BDG06413.1"/>
    </source>
</evidence>
<protein>
    <submittedName>
        <fullName evidence="2">Uncharacterized protein</fullName>
    </submittedName>
</protein>